<name>A0A066WW40_COLSU</name>
<keyword evidence="1" id="KW-0175">Coiled coil</keyword>
<evidence type="ECO:0000256" key="1">
    <source>
        <dbReference type="SAM" id="Coils"/>
    </source>
</evidence>
<protein>
    <submittedName>
        <fullName evidence="2">Putative transposase</fullName>
    </submittedName>
</protein>
<dbReference type="AlphaFoldDB" id="A0A066WW40"/>
<dbReference type="HOGENOM" id="CLU_129957_0_0_1"/>
<feature type="non-terminal residue" evidence="2">
    <location>
        <position position="1"/>
    </location>
</feature>
<feature type="coiled-coil region" evidence="1">
    <location>
        <begin position="36"/>
        <end position="129"/>
    </location>
</feature>
<reference evidence="3" key="1">
    <citation type="journal article" date="2014" name="Genome Announc.">
        <title>Draft genome sequence of Colletotrichum sublineola, a destructive pathogen of cultivated sorghum.</title>
        <authorList>
            <person name="Baroncelli R."/>
            <person name="Sanz-Martin J.M."/>
            <person name="Rech G.E."/>
            <person name="Sukno S.A."/>
            <person name="Thon M.R."/>
        </authorList>
    </citation>
    <scope>NUCLEOTIDE SEQUENCE [LARGE SCALE GENOMIC DNA]</scope>
    <source>
        <strain evidence="3">TX430BB</strain>
    </source>
</reference>
<evidence type="ECO:0000313" key="3">
    <source>
        <dbReference type="Proteomes" id="UP000027238"/>
    </source>
</evidence>
<evidence type="ECO:0000313" key="2">
    <source>
        <dbReference type="EMBL" id="KDN60907.1"/>
    </source>
</evidence>
<accession>A0A066WW40</accession>
<proteinExistence type="predicted"/>
<gene>
    <name evidence="2" type="ORF">CSUB01_10983</name>
</gene>
<comment type="caution">
    <text evidence="2">The sequence shown here is derived from an EMBL/GenBank/DDBJ whole genome shotgun (WGS) entry which is preliminary data.</text>
</comment>
<dbReference type="Proteomes" id="UP000027238">
    <property type="component" value="Unassembled WGS sequence"/>
</dbReference>
<keyword evidence="3" id="KW-1185">Reference proteome</keyword>
<dbReference type="EMBL" id="JMSE01001462">
    <property type="protein sequence ID" value="KDN60907.1"/>
    <property type="molecule type" value="Genomic_DNA"/>
</dbReference>
<dbReference type="OrthoDB" id="4857019at2759"/>
<organism evidence="2 3">
    <name type="scientific">Colletotrichum sublineola</name>
    <name type="common">Sorghum anthracnose fungus</name>
    <dbReference type="NCBI Taxonomy" id="1173701"/>
    <lineage>
        <taxon>Eukaryota</taxon>
        <taxon>Fungi</taxon>
        <taxon>Dikarya</taxon>
        <taxon>Ascomycota</taxon>
        <taxon>Pezizomycotina</taxon>
        <taxon>Sordariomycetes</taxon>
        <taxon>Hypocreomycetidae</taxon>
        <taxon>Glomerellales</taxon>
        <taxon>Glomerellaceae</taxon>
        <taxon>Colletotrichum</taxon>
        <taxon>Colletotrichum graminicola species complex</taxon>
    </lineage>
</organism>
<sequence>SGDLRRYQSLWEPHEGDEEWDHDTRRLLFAKVGKRLDNINATLAENSKRIQSLEAQLERMTKQKKGKVIVDPNTRFATIEDIIIAKEKAAKDKAKEDAKKAAIKAAKALAEAEKAMAAAEAAKAVAEAAAAVDTPL</sequence>